<dbReference type="Pfam" id="PF00196">
    <property type="entry name" value="GerE"/>
    <property type="match status" value="1"/>
</dbReference>
<evidence type="ECO:0000256" key="1">
    <source>
        <dbReference type="ARBA" id="ARBA00023015"/>
    </source>
</evidence>
<gene>
    <name evidence="5" type="ORF">K3174_00015</name>
</gene>
<evidence type="ECO:0000259" key="4">
    <source>
        <dbReference type="PROSITE" id="PS50043"/>
    </source>
</evidence>
<dbReference type="EMBL" id="JAIGNO010000001">
    <property type="protein sequence ID" value="MBX7480900.1"/>
    <property type="molecule type" value="Genomic_DNA"/>
</dbReference>
<dbReference type="RefSeq" id="WP_221554797.1">
    <property type="nucleotide sequence ID" value="NZ_JAIGNO010000001.1"/>
</dbReference>
<dbReference type="PROSITE" id="PS00622">
    <property type="entry name" value="HTH_LUXR_1"/>
    <property type="match status" value="1"/>
</dbReference>
<dbReference type="SUPFAM" id="SSF46894">
    <property type="entry name" value="C-terminal effector domain of the bipartite response regulators"/>
    <property type="match status" value="1"/>
</dbReference>
<keyword evidence="6" id="KW-1185">Reference proteome</keyword>
<dbReference type="CDD" id="cd06170">
    <property type="entry name" value="LuxR_C_like"/>
    <property type="match status" value="1"/>
</dbReference>
<proteinExistence type="predicted"/>
<dbReference type="PANTHER" id="PTHR44688:SF16">
    <property type="entry name" value="DNA-BINDING TRANSCRIPTIONAL ACTIVATOR DEVR_DOSR"/>
    <property type="match status" value="1"/>
</dbReference>
<evidence type="ECO:0000256" key="3">
    <source>
        <dbReference type="ARBA" id="ARBA00023163"/>
    </source>
</evidence>
<dbReference type="SUPFAM" id="SSF75516">
    <property type="entry name" value="Pheromone-binding domain of LuxR-like quorum-sensing transcription factors"/>
    <property type="match status" value="1"/>
</dbReference>
<dbReference type="Pfam" id="PF03472">
    <property type="entry name" value="Autoind_bind"/>
    <property type="match status" value="1"/>
</dbReference>
<dbReference type="Proteomes" id="UP000755104">
    <property type="component" value="Unassembled WGS sequence"/>
</dbReference>
<dbReference type="Gene3D" id="1.10.10.10">
    <property type="entry name" value="Winged helix-like DNA-binding domain superfamily/Winged helix DNA-binding domain"/>
    <property type="match status" value="1"/>
</dbReference>
<sequence>MIELLKRIKSCPDRGTLFDMLWHHFRAMGFGAFGYIVPSRQDPGKTVLDMRGFPADWQAIYEAEGLSKSDPFPQHVARHLRPLRLSKIEDETTLSTAEREFIERSRAAGVTDGFLIPTFGVHQHMGMFALGQVTDPGVLDTADLDEIEVIVQAAHTRLDQLETQSRAIRPRLAPREVEILHWIARGKTNAEIARIVGIGLPTVSTYIQRLFGKLEVTDRSAAAVKGLKYGIISI</sequence>
<dbReference type="PRINTS" id="PR00038">
    <property type="entry name" value="HTHLUXR"/>
</dbReference>
<dbReference type="InterPro" id="IPR016032">
    <property type="entry name" value="Sig_transdc_resp-reg_C-effctor"/>
</dbReference>
<dbReference type="PANTHER" id="PTHR44688">
    <property type="entry name" value="DNA-BINDING TRANSCRIPTIONAL ACTIVATOR DEVR_DOSR"/>
    <property type="match status" value="1"/>
</dbReference>
<dbReference type="Gene3D" id="3.30.450.80">
    <property type="entry name" value="Transcription factor LuxR-like, autoinducer-binding domain"/>
    <property type="match status" value="1"/>
</dbReference>
<comment type="caution">
    <text evidence="5">The sequence shown here is derived from an EMBL/GenBank/DDBJ whole genome shotgun (WGS) entry which is preliminary data.</text>
</comment>
<protein>
    <submittedName>
        <fullName evidence="5">LuxR family transcriptional regulator</fullName>
    </submittedName>
</protein>
<evidence type="ECO:0000313" key="6">
    <source>
        <dbReference type="Proteomes" id="UP000755104"/>
    </source>
</evidence>
<dbReference type="InterPro" id="IPR036693">
    <property type="entry name" value="TF_LuxR_autoind-bd_dom_sf"/>
</dbReference>
<evidence type="ECO:0000256" key="2">
    <source>
        <dbReference type="ARBA" id="ARBA00023125"/>
    </source>
</evidence>
<organism evidence="5 6">
    <name type="scientific">Qipengyuania qiaonensis</name>
    <dbReference type="NCBI Taxonomy" id="2867240"/>
    <lineage>
        <taxon>Bacteria</taxon>
        <taxon>Pseudomonadati</taxon>
        <taxon>Pseudomonadota</taxon>
        <taxon>Alphaproteobacteria</taxon>
        <taxon>Sphingomonadales</taxon>
        <taxon>Erythrobacteraceae</taxon>
        <taxon>Qipengyuania</taxon>
    </lineage>
</organism>
<accession>A0ABS7J4F6</accession>
<keyword evidence="2" id="KW-0238">DNA-binding</keyword>
<dbReference type="InterPro" id="IPR000792">
    <property type="entry name" value="Tscrpt_reg_LuxR_C"/>
</dbReference>
<keyword evidence="3" id="KW-0804">Transcription</keyword>
<name>A0ABS7J4F6_9SPHN</name>
<feature type="domain" description="HTH luxR-type" evidence="4">
    <location>
        <begin position="165"/>
        <end position="230"/>
    </location>
</feature>
<dbReference type="PROSITE" id="PS50043">
    <property type="entry name" value="HTH_LUXR_2"/>
    <property type="match status" value="1"/>
</dbReference>
<dbReference type="InterPro" id="IPR036388">
    <property type="entry name" value="WH-like_DNA-bd_sf"/>
</dbReference>
<dbReference type="InterPro" id="IPR005143">
    <property type="entry name" value="TF_LuxR_autoind-bd_dom"/>
</dbReference>
<reference evidence="5 6" key="1">
    <citation type="submission" date="2021-08" db="EMBL/GenBank/DDBJ databases">
        <title>Comparative Genomics Analysis of the Genus Qipengyuania Reveals Extensive Genetic Diversity and Metabolic Versatility, Including the Description of Fifteen Novel Species.</title>
        <authorList>
            <person name="Liu Y."/>
        </authorList>
    </citation>
    <scope>NUCLEOTIDE SEQUENCE [LARGE SCALE GENOMIC DNA]</scope>
    <source>
        <strain evidence="5 6">6D47A</strain>
    </source>
</reference>
<evidence type="ECO:0000313" key="5">
    <source>
        <dbReference type="EMBL" id="MBX7480900.1"/>
    </source>
</evidence>
<keyword evidence="1" id="KW-0805">Transcription regulation</keyword>
<dbReference type="SMART" id="SM00421">
    <property type="entry name" value="HTH_LUXR"/>
    <property type="match status" value="1"/>
</dbReference>